<keyword evidence="2" id="KW-1185">Reference proteome</keyword>
<evidence type="ECO:0000313" key="1">
    <source>
        <dbReference type="EMBL" id="CAG8581852.1"/>
    </source>
</evidence>
<reference evidence="1" key="1">
    <citation type="submission" date="2021-06" db="EMBL/GenBank/DDBJ databases">
        <authorList>
            <person name="Kallberg Y."/>
            <person name="Tangrot J."/>
            <person name="Rosling A."/>
        </authorList>
    </citation>
    <scope>NUCLEOTIDE SEQUENCE</scope>
    <source>
        <strain evidence="1">CL356</strain>
    </source>
</reference>
<protein>
    <submittedName>
        <fullName evidence="1">15378_t:CDS:1</fullName>
    </submittedName>
</protein>
<dbReference type="Proteomes" id="UP000789525">
    <property type="component" value="Unassembled WGS sequence"/>
</dbReference>
<organism evidence="1 2">
    <name type="scientific">Acaulospora colombiana</name>
    <dbReference type="NCBI Taxonomy" id="27376"/>
    <lineage>
        <taxon>Eukaryota</taxon>
        <taxon>Fungi</taxon>
        <taxon>Fungi incertae sedis</taxon>
        <taxon>Mucoromycota</taxon>
        <taxon>Glomeromycotina</taxon>
        <taxon>Glomeromycetes</taxon>
        <taxon>Diversisporales</taxon>
        <taxon>Acaulosporaceae</taxon>
        <taxon>Acaulospora</taxon>
    </lineage>
</organism>
<sequence length="689" mass="75781">MGKTQKKRAMRRHNPVRVPDSHLQHGLATAAASTPANKKEALIPVIEKLSSSDVQERIWACAAISNLIQNDSSTRRLLQGKNIVGALIARLKDDSEEVIVEAAGSLRIQGSSTSLLRTPSPYSGVYRKHLIPPCLFMSTELGPRETSSKALNAVNQLHLIPFLMAFLDSQAHDKLPAQMTLTVSLAQCLYVLTEENFPAIDELRTNATYVHCLLGLARGDGKFRSDSSERSTEDAQKMLSVRLLSLRTLVCGILRNILPLPSLMQASTIDIDRTVILPFLLPILPPNLMDHVTQVQSLLVLQENEAIGKQQPILKNGAKSDHRTHAEVELDRIESELRVLRMAIELVTGICAELPEPDDDADVISDEEDDEEEEWEDDESDVAMEEDDAASGVAASPVDETNLPAGSSTSFDLVSSIVPPCLAYIQPTPFSYPPSFQPSPHPPTTSALQAIHIAALECLNNACLSIAQQDLHSSNATNQTFAGLMKAVWDEVWKMLAILGVPEASGLSAGPRQKLDVWNISLGVLWSVARIRRGDADLVPEEEKVRVLVEMCRSSQEDDVKVMCLGILECLATNPNPSFVAANQVISEFILGFLPAPGQGQNKHLSSPEVMIQAASAMIDIFSDEESPWDLNFRRGKWEFTLKNAIPGIRKGVRSIDRRKEGGAQLRDRGDEVLENMVAFVKYRRNLKL</sequence>
<dbReference type="EMBL" id="CAJVPT010011763">
    <property type="protein sequence ID" value="CAG8581852.1"/>
    <property type="molecule type" value="Genomic_DNA"/>
</dbReference>
<gene>
    <name evidence="1" type="ORF">ACOLOM_LOCUS5995</name>
</gene>
<accession>A0ACA9MBH5</accession>
<name>A0ACA9MBH5_9GLOM</name>
<comment type="caution">
    <text evidence="1">The sequence shown here is derived from an EMBL/GenBank/DDBJ whole genome shotgun (WGS) entry which is preliminary data.</text>
</comment>
<evidence type="ECO:0000313" key="2">
    <source>
        <dbReference type="Proteomes" id="UP000789525"/>
    </source>
</evidence>
<proteinExistence type="predicted"/>